<reference evidence="1" key="2">
    <citation type="journal article" date="2007" name="Science">
        <title>Draft genome sequence of the sexually transmitted pathogen Trichomonas vaginalis.</title>
        <authorList>
            <person name="Carlton J.M."/>
            <person name="Hirt R.P."/>
            <person name="Silva J.C."/>
            <person name="Delcher A.L."/>
            <person name="Schatz M."/>
            <person name="Zhao Q."/>
            <person name="Wortman J.R."/>
            <person name="Bidwell S.L."/>
            <person name="Alsmark U.C.M."/>
            <person name="Besteiro S."/>
            <person name="Sicheritz-Ponten T."/>
            <person name="Noel C.J."/>
            <person name="Dacks J.B."/>
            <person name="Foster P.G."/>
            <person name="Simillion C."/>
            <person name="Van de Peer Y."/>
            <person name="Miranda-Saavedra D."/>
            <person name="Barton G.J."/>
            <person name="Westrop G.D."/>
            <person name="Mueller S."/>
            <person name="Dessi D."/>
            <person name="Fiori P.L."/>
            <person name="Ren Q."/>
            <person name="Paulsen I."/>
            <person name="Zhang H."/>
            <person name="Bastida-Corcuera F.D."/>
            <person name="Simoes-Barbosa A."/>
            <person name="Brown M.T."/>
            <person name="Hayes R.D."/>
            <person name="Mukherjee M."/>
            <person name="Okumura C.Y."/>
            <person name="Schneider R."/>
            <person name="Smith A.J."/>
            <person name="Vanacova S."/>
            <person name="Villalvazo M."/>
            <person name="Haas B.J."/>
            <person name="Pertea M."/>
            <person name="Feldblyum T.V."/>
            <person name="Utterback T.R."/>
            <person name="Shu C.L."/>
            <person name="Osoegawa K."/>
            <person name="de Jong P.J."/>
            <person name="Hrdy I."/>
            <person name="Horvathova L."/>
            <person name="Zubacova Z."/>
            <person name="Dolezal P."/>
            <person name="Malik S.B."/>
            <person name="Logsdon J.M. Jr."/>
            <person name="Henze K."/>
            <person name="Gupta A."/>
            <person name="Wang C.C."/>
            <person name="Dunne R.L."/>
            <person name="Upcroft J.A."/>
            <person name="Upcroft P."/>
            <person name="White O."/>
            <person name="Salzberg S.L."/>
            <person name="Tang P."/>
            <person name="Chiu C.-H."/>
            <person name="Lee Y.-S."/>
            <person name="Embley T.M."/>
            <person name="Coombs G.H."/>
            <person name="Mottram J.C."/>
            <person name="Tachezy J."/>
            <person name="Fraser-Liggett C.M."/>
            <person name="Johnson P.J."/>
        </authorList>
    </citation>
    <scope>NUCLEOTIDE SEQUENCE [LARGE SCALE GENOMIC DNA]</scope>
    <source>
        <strain evidence="1">G3</strain>
    </source>
</reference>
<protein>
    <submittedName>
        <fullName evidence="1">Uncharacterized protein</fullName>
    </submittedName>
</protein>
<dbReference type="Proteomes" id="UP000001542">
    <property type="component" value="Unassembled WGS sequence"/>
</dbReference>
<reference evidence="1" key="1">
    <citation type="submission" date="2006-10" db="EMBL/GenBank/DDBJ databases">
        <authorList>
            <person name="Amadeo P."/>
            <person name="Zhao Q."/>
            <person name="Wortman J."/>
            <person name="Fraser-Liggett C."/>
            <person name="Carlton J."/>
        </authorList>
    </citation>
    <scope>NUCLEOTIDE SEQUENCE</scope>
    <source>
        <strain evidence="1">G3</strain>
    </source>
</reference>
<sequence length="457" mass="53243">MLDYKVSSNDMSFSSSVFSVPQKDYIPSDDASAKVLQDLNNIKIRYPEELNKHHDFFNCLISMIQNNEFQVDSSTYINFDLLSDLIAILESEDCIDRSEVLEIIYCLSKFDKVIEFLNHRDIINLIYTIALSQKDDLQKDNYIAIRILTRLLPHVENNEIYLADHPIDEFCFLSETDKVVPLFAKLTELNPNQDNFRSTAQFIYEKTEFDCYKDIVMILKSVLPVYPEEINFLIELEIPGLPCFLRRLASRLFRFDDDEKDDIVNMMGLMEAFIVPLTSNIKINEDVFLIIHESQMAWNAFRYFTSTMCDDDSRCSAIHFLEVCISHDILYKDVLNAITKWDFPLVVRVSNNCEFEQQIQLIVIISKIIQNRGYNAAETAIKSGILKLIGSFIPYYIQYALNALDVLIENYVEQDQGKTIWELICKTSIIQDLKDAIEDNDNDEEFDNIVYFVNHFN</sequence>
<proteinExistence type="predicted"/>
<dbReference type="SMR" id="A2DCZ9"/>
<dbReference type="InterPro" id="IPR016024">
    <property type="entry name" value="ARM-type_fold"/>
</dbReference>
<dbReference type="RefSeq" id="XP_001582759.1">
    <property type="nucleotide sequence ID" value="XM_001582709.1"/>
</dbReference>
<dbReference type="EMBL" id="DS113188">
    <property type="protein sequence ID" value="EAY21773.1"/>
    <property type="molecule type" value="Genomic_DNA"/>
</dbReference>
<name>A2DCZ9_TRIV3</name>
<evidence type="ECO:0000313" key="1">
    <source>
        <dbReference type="EMBL" id="EAY21773.1"/>
    </source>
</evidence>
<dbReference type="KEGG" id="tva:5467325"/>
<gene>
    <name evidence="1" type="ORF">TVAG_237990</name>
</gene>
<dbReference type="VEuPathDB" id="TrichDB:TVAGG3_0606200"/>
<dbReference type="SUPFAM" id="SSF48371">
    <property type="entry name" value="ARM repeat"/>
    <property type="match status" value="1"/>
</dbReference>
<dbReference type="AlphaFoldDB" id="A2DCZ9"/>
<organism evidence="1 2">
    <name type="scientific">Trichomonas vaginalis (strain ATCC PRA-98 / G3)</name>
    <dbReference type="NCBI Taxonomy" id="412133"/>
    <lineage>
        <taxon>Eukaryota</taxon>
        <taxon>Metamonada</taxon>
        <taxon>Parabasalia</taxon>
        <taxon>Trichomonadida</taxon>
        <taxon>Trichomonadidae</taxon>
        <taxon>Trichomonas</taxon>
    </lineage>
</organism>
<dbReference type="VEuPathDB" id="TrichDB:TVAG_237990"/>
<dbReference type="InParanoid" id="A2DCZ9"/>
<accession>A2DCZ9</accession>
<keyword evidence="2" id="KW-1185">Reference proteome</keyword>
<evidence type="ECO:0000313" key="2">
    <source>
        <dbReference type="Proteomes" id="UP000001542"/>
    </source>
</evidence>